<dbReference type="PANTHER" id="PTHR43147">
    <property type="entry name" value="PROTEIN TAS"/>
    <property type="match status" value="1"/>
</dbReference>
<dbReference type="Gene3D" id="3.20.20.100">
    <property type="entry name" value="NADP-dependent oxidoreductase domain"/>
    <property type="match status" value="1"/>
</dbReference>
<proteinExistence type="predicted"/>
<dbReference type="Proteomes" id="UP001383192">
    <property type="component" value="Unassembled WGS sequence"/>
</dbReference>
<sequence>MAAPGHVNMMDDVLISQLPTSILRSSLRALVSRVPTARQVFVEHVRRRLRESPPSFAPPGELFHAANPRYAEFMALTRCLFSSKMAIESLPYLVHLLKSVVEAGASWSANDRLERSLERACGDIVQAVQALKETLAASSPEKQQLLQARLALAELSNAIYACDNYCSSRSLSYPFGRAQHQVQDFLATLEPTAYIRRCTVHLQLDVSVDQTVSTSLEQTRIGTLTVPRLFNGLWQMSSPAWGWASSIKQTAALAQLIQCGLLATDMADHYGDAELIYGGFRNCLRPEVREQVIAASKWCVFRPIEGPITAHTVLDAVQERAVRLKGRIDLLQFHWNDYEDKGYLAVLVELVKLTRSHPMLVSNIGLCNFDAEHTEEVCEHLLSTLGEVGVVSNQIQFSLIDSRPMFKMAPVCEKFGIKLLTYGTFCGGFLSDKWLGVGPPDIYSESAGLTPSQRKYFDVISTWGTWVDFQALLKTLATIAEKHKVDISNVAARWVLDNPVVGAVIVGTRLGVSCNLHSNLRVFSFQLDVEDREQIEAAALGKHARRIFEMMGDCGDEYR</sequence>
<organism evidence="2 3">
    <name type="scientific">Paramarasmius palmivorus</name>
    <dbReference type="NCBI Taxonomy" id="297713"/>
    <lineage>
        <taxon>Eukaryota</taxon>
        <taxon>Fungi</taxon>
        <taxon>Dikarya</taxon>
        <taxon>Basidiomycota</taxon>
        <taxon>Agaricomycotina</taxon>
        <taxon>Agaricomycetes</taxon>
        <taxon>Agaricomycetidae</taxon>
        <taxon>Agaricales</taxon>
        <taxon>Marasmiineae</taxon>
        <taxon>Marasmiaceae</taxon>
        <taxon>Paramarasmius</taxon>
    </lineage>
</organism>
<comment type="caution">
    <text evidence="2">The sequence shown here is derived from an EMBL/GenBank/DDBJ whole genome shotgun (WGS) entry which is preliminary data.</text>
</comment>
<dbReference type="SUPFAM" id="SSF51430">
    <property type="entry name" value="NAD(P)-linked oxidoreductase"/>
    <property type="match status" value="1"/>
</dbReference>
<name>A0AAW0DIK5_9AGAR</name>
<evidence type="ECO:0000313" key="2">
    <source>
        <dbReference type="EMBL" id="KAK7050905.1"/>
    </source>
</evidence>
<dbReference type="EMBL" id="JAYKXP010000014">
    <property type="protein sequence ID" value="KAK7050905.1"/>
    <property type="molecule type" value="Genomic_DNA"/>
</dbReference>
<evidence type="ECO:0000259" key="1">
    <source>
        <dbReference type="Pfam" id="PF00248"/>
    </source>
</evidence>
<gene>
    <name evidence="2" type="ORF">VNI00_005017</name>
</gene>
<evidence type="ECO:0000313" key="3">
    <source>
        <dbReference type="Proteomes" id="UP001383192"/>
    </source>
</evidence>
<dbReference type="AlphaFoldDB" id="A0AAW0DIK5"/>
<reference evidence="2 3" key="1">
    <citation type="submission" date="2024-01" db="EMBL/GenBank/DDBJ databases">
        <title>A draft genome for a cacao thread blight-causing isolate of Paramarasmius palmivorus.</title>
        <authorList>
            <person name="Baruah I.K."/>
            <person name="Bukari Y."/>
            <person name="Amoako-Attah I."/>
            <person name="Meinhardt L.W."/>
            <person name="Bailey B.A."/>
            <person name="Cohen S.P."/>
        </authorList>
    </citation>
    <scope>NUCLEOTIDE SEQUENCE [LARGE SCALE GENOMIC DNA]</scope>
    <source>
        <strain evidence="2 3">GH-12</strain>
    </source>
</reference>
<feature type="domain" description="NADP-dependent oxidoreductase" evidence="1">
    <location>
        <begin position="229"/>
        <end position="538"/>
    </location>
</feature>
<keyword evidence="3" id="KW-1185">Reference proteome</keyword>
<protein>
    <recommendedName>
        <fullName evidence="1">NADP-dependent oxidoreductase domain-containing protein</fullName>
    </recommendedName>
</protein>
<accession>A0AAW0DIK5</accession>
<dbReference type="Pfam" id="PF00248">
    <property type="entry name" value="Aldo_ket_red"/>
    <property type="match status" value="1"/>
</dbReference>
<dbReference type="InterPro" id="IPR023210">
    <property type="entry name" value="NADP_OxRdtase_dom"/>
</dbReference>
<dbReference type="InterPro" id="IPR036812">
    <property type="entry name" value="NAD(P)_OxRdtase_dom_sf"/>
</dbReference>
<dbReference type="PANTHER" id="PTHR43147:SF2">
    <property type="entry name" value="NADP-DEPENDENT OXIDOREDUCTASE DOMAIN-CONTAINING PROTEIN"/>
    <property type="match status" value="1"/>
</dbReference>